<dbReference type="NCBIfam" id="TIGR01357">
    <property type="entry name" value="aroB"/>
    <property type="match status" value="1"/>
</dbReference>
<dbReference type="GO" id="GO:0005737">
    <property type="term" value="C:cytoplasm"/>
    <property type="evidence" value="ECO:0007669"/>
    <property type="project" value="UniProtKB-SubCell"/>
</dbReference>
<evidence type="ECO:0000313" key="21">
    <source>
        <dbReference type="EMBL" id="HIH08826.1"/>
    </source>
</evidence>
<dbReference type="AlphaFoldDB" id="A0A7J4J0S6"/>
<feature type="binding site" evidence="18">
    <location>
        <position position="155"/>
    </location>
    <ligand>
        <name>NAD(+)</name>
        <dbReference type="ChEBI" id="CHEBI:57540"/>
    </ligand>
</feature>
<feature type="binding site" evidence="18">
    <location>
        <begin position="109"/>
        <end position="113"/>
    </location>
    <ligand>
        <name>NAD(+)</name>
        <dbReference type="ChEBI" id="CHEBI:57540"/>
    </ligand>
</feature>
<dbReference type="GO" id="GO:0003856">
    <property type="term" value="F:3-dehydroquinate synthase activity"/>
    <property type="evidence" value="ECO:0007669"/>
    <property type="project" value="UniProtKB-UniRule"/>
</dbReference>
<comment type="subcellular location">
    <subcellularLocation>
        <location evidence="4 18">Cytoplasm</location>
    </subcellularLocation>
</comment>
<reference evidence="22" key="2">
    <citation type="submission" date="2021-03" db="EMBL/GenBank/DDBJ databases">
        <authorList>
            <person name="Jaffe A."/>
        </authorList>
    </citation>
    <scope>NUCLEOTIDE SEQUENCE</scope>
    <source>
        <strain evidence="22">RIFCSPHIGHO2_01_FULL_GW2011_AR10_43_9</strain>
    </source>
</reference>
<protein>
    <recommendedName>
        <fullName evidence="8 18">3-dehydroquinate synthase</fullName>
        <shortName evidence="18">DHQS</shortName>
        <ecNumber evidence="7 18">4.2.3.4</ecNumber>
    </recommendedName>
</protein>
<evidence type="ECO:0000259" key="20">
    <source>
        <dbReference type="Pfam" id="PF24621"/>
    </source>
</evidence>
<dbReference type="InterPro" id="IPR016037">
    <property type="entry name" value="DHQ_synth_AroB"/>
</dbReference>
<dbReference type="Proteomes" id="UP000683213">
    <property type="component" value="Unassembled WGS sequence"/>
</dbReference>
<comment type="catalytic activity">
    <reaction evidence="1 18">
        <text>7-phospho-2-dehydro-3-deoxy-D-arabino-heptonate = 3-dehydroquinate + phosphate</text>
        <dbReference type="Rhea" id="RHEA:21968"/>
        <dbReference type="ChEBI" id="CHEBI:32364"/>
        <dbReference type="ChEBI" id="CHEBI:43474"/>
        <dbReference type="ChEBI" id="CHEBI:58394"/>
        <dbReference type="EC" id="4.2.3.4"/>
    </reaction>
</comment>
<dbReference type="Pfam" id="PF24621">
    <property type="entry name" value="DHQS_C"/>
    <property type="match status" value="1"/>
</dbReference>
<evidence type="ECO:0000256" key="10">
    <source>
        <dbReference type="ARBA" id="ARBA00022605"/>
    </source>
</evidence>
<feature type="binding site" evidence="18">
    <location>
        <position position="251"/>
    </location>
    <ligand>
        <name>Zn(2+)</name>
        <dbReference type="ChEBI" id="CHEBI:29105"/>
    </ligand>
</feature>
<evidence type="ECO:0000256" key="14">
    <source>
        <dbReference type="ARBA" id="ARBA00023027"/>
    </source>
</evidence>
<evidence type="ECO:0000256" key="17">
    <source>
        <dbReference type="ARBA" id="ARBA00023285"/>
    </source>
</evidence>
<comment type="caution">
    <text evidence="18">Lacks conserved residue(s) required for the propagation of feature annotation.</text>
</comment>
<dbReference type="PANTHER" id="PTHR43622">
    <property type="entry name" value="3-DEHYDROQUINATE SYNTHASE"/>
    <property type="match status" value="1"/>
</dbReference>
<dbReference type="SUPFAM" id="SSF56796">
    <property type="entry name" value="Dehydroquinate synthase-like"/>
    <property type="match status" value="1"/>
</dbReference>
<feature type="domain" description="3-dehydroquinate synthase N-terminal" evidence="19">
    <location>
        <begin position="72"/>
        <end position="183"/>
    </location>
</feature>
<evidence type="ECO:0000256" key="15">
    <source>
        <dbReference type="ARBA" id="ARBA00023141"/>
    </source>
</evidence>
<dbReference type="Gene3D" id="1.20.1090.10">
    <property type="entry name" value="Dehydroquinate synthase-like - alpha domain"/>
    <property type="match status" value="1"/>
</dbReference>
<accession>A0A7J4J0S6</accession>
<dbReference type="EMBL" id="DUFG01000027">
    <property type="protein sequence ID" value="HIH08826.1"/>
    <property type="molecule type" value="Genomic_DNA"/>
</dbReference>
<dbReference type="PANTHER" id="PTHR43622:SF7">
    <property type="entry name" value="3-DEHYDROQUINATE SYNTHASE, CHLOROPLASTIC"/>
    <property type="match status" value="1"/>
</dbReference>
<evidence type="ECO:0000256" key="6">
    <source>
        <dbReference type="ARBA" id="ARBA00005412"/>
    </source>
</evidence>
<dbReference type="PIRSF" id="PIRSF001455">
    <property type="entry name" value="DHQ_synth"/>
    <property type="match status" value="1"/>
</dbReference>
<evidence type="ECO:0000256" key="1">
    <source>
        <dbReference type="ARBA" id="ARBA00001393"/>
    </source>
</evidence>
<dbReference type="GO" id="GO:0009073">
    <property type="term" value="P:aromatic amino acid family biosynthetic process"/>
    <property type="evidence" value="ECO:0007669"/>
    <property type="project" value="UniProtKB-KW"/>
</dbReference>
<keyword evidence="11 18" id="KW-0479">Metal-binding</keyword>
<feature type="binding site" evidence="18">
    <location>
        <position position="146"/>
    </location>
    <ligand>
        <name>NAD(+)</name>
        <dbReference type="ChEBI" id="CHEBI:57540"/>
    </ligand>
</feature>
<evidence type="ECO:0000313" key="23">
    <source>
        <dbReference type="Proteomes" id="UP000577419"/>
    </source>
</evidence>
<comment type="similarity">
    <text evidence="6 18">Belongs to the sugar phosphate cyclases superfamily. Dehydroquinate synthase family.</text>
</comment>
<dbReference type="InterPro" id="IPR030963">
    <property type="entry name" value="DHQ_synth_fam"/>
</dbReference>
<dbReference type="GO" id="GO:0008652">
    <property type="term" value="P:amino acid biosynthetic process"/>
    <property type="evidence" value="ECO:0007669"/>
    <property type="project" value="UniProtKB-KW"/>
</dbReference>
<evidence type="ECO:0000256" key="16">
    <source>
        <dbReference type="ARBA" id="ARBA00023239"/>
    </source>
</evidence>
<evidence type="ECO:0000256" key="7">
    <source>
        <dbReference type="ARBA" id="ARBA00013031"/>
    </source>
</evidence>
<comment type="cofactor">
    <cofactor evidence="2 18">
        <name>NAD(+)</name>
        <dbReference type="ChEBI" id="CHEBI:57540"/>
    </cofactor>
</comment>
<evidence type="ECO:0000256" key="11">
    <source>
        <dbReference type="ARBA" id="ARBA00022723"/>
    </source>
</evidence>
<dbReference type="CDD" id="cd08195">
    <property type="entry name" value="DHQS"/>
    <property type="match status" value="1"/>
</dbReference>
<evidence type="ECO:0000256" key="4">
    <source>
        <dbReference type="ARBA" id="ARBA00004496"/>
    </source>
</evidence>
<feature type="binding site" evidence="18">
    <location>
        <begin position="133"/>
        <end position="134"/>
    </location>
    <ligand>
        <name>NAD(+)</name>
        <dbReference type="ChEBI" id="CHEBI:57540"/>
    </ligand>
</feature>
<keyword evidence="17 18" id="KW-0170">Cobalt</keyword>
<dbReference type="UniPathway" id="UPA00053">
    <property type="reaction ID" value="UER00085"/>
</dbReference>
<dbReference type="GO" id="GO:0046872">
    <property type="term" value="F:metal ion binding"/>
    <property type="evidence" value="ECO:0007669"/>
    <property type="project" value="UniProtKB-KW"/>
</dbReference>
<dbReference type="EMBL" id="JAGVWF010000042">
    <property type="protein sequence ID" value="MBS3059402.1"/>
    <property type="molecule type" value="Genomic_DNA"/>
</dbReference>
<proteinExistence type="inferred from homology"/>
<keyword evidence="14 18" id="KW-0520">NAD</keyword>
<feature type="binding site" evidence="18">
    <location>
        <position position="188"/>
    </location>
    <ligand>
        <name>Zn(2+)</name>
        <dbReference type="ChEBI" id="CHEBI:29105"/>
    </ligand>
</feature>
<dbReference type="GO" id="GO:0009423">
    <property type="term" value="P:chorismate biosynthetic process"/>
    <property type="evidence" value="ECO:0007669"/>
    <property type="project" value="UniProtKB-UniRule"/>
</dbReference>
<keyword evidence="16 18" id="KW-0456">Lyase</keyword>
<reference evidence="22" key="3">
    <citation type="submission" date="2021-05" db="EMBL/GenBank/DDBJ databases">
        <title>Protein family content uncovers lineage relationships and bacterial pathway maintenance mechanisms in DPANN archaea.</title>
        <authorList>
            <person name="Castelle C.J."/>
            <person name="Meheust R."/>
            <person name="Jaffe A.L."/>
            <person name="Seitz K."/>
            <person name="Gong X."/>
            <person name="Baker B.J."/>
            <person name="Banfield J.F."/>
        </authorList>
    </citation>
    <scope>NUCLEOTIDE SEQUENCE</scope>
    <source>
        <strain evidence="22">RIFCSPHIGHO2_01_FULL_GW2011_AR10_43_9</strain>
    </source>
</reference>
<dbReference type="InterPro" id="IPR030960">
    <property type="entry name" value="DHQS/DOIS_N"/>
</dbReference>
<evidence type="ECO:0000256" key="9">
    <source>
        <dbReference type="ARBA" id="ARBA00022490"/>
    </source>
</evidence>
<comment type="pathway">
    <text evidence="5 18">Metabolic intermediate biosynthesis; chorismate biosynthesis; chorismate from D-erythrose 4-phosphate and phosphoenolpyruvate: step 2/7.</text>
</comment>
<keyword evidence="9 18" id="KW-0963">Cytoplasm</keyword>
<evidence type="ECO:0000259" key="19">
    <source>
        <dbReference type="Pfam" id="PF01761"/>
    </source>
</evidence>
<dbReference type="Pfam" id="PF01761">
    <property type="entry name" value="DHQ_synthase"/>
    <property type="match status" value="1"/>
</dbReference>
<evidence type="ECO:0000256" key="13">
    <source>
        <dbReference type="ARBA" id="ARBA00022833"/>
    </source>
</evidence>
<dbReference type="FunFam" id="3.40.50.1970:FF:000007">
    <property type="entry name" value="Pentafunctional AROM polypeptide"/>
    <property type="match status" value="1"/>
</dbReference>
<reference evidence="23" key="1">
    <citation type="journal article" date="2020" name="bioRxiv">
        <title>A rank-normalized archaeal taxonomy based on genome phylogeny resolves widespread incomplete and uneven classifications.</title>
        <authorList>
            <person name="Rinke C."/>
            <person name="Chuvochina M."/>
            <person name="Mussig A.J."/>
            <person name="Chaumeil P.-A."/>
            <person name="Waite D.W."/>
            <person name="Whitman W.B."/>
            <person name="Parks D.H."/>
            <person name="Hugenholtz P."/>
        </authorList>
    </citation>
    <scope>NUCLEOTIDE SEQUENCE [LARGE SCALE GENOMIC DNA]</scope>
</reference>
<dbReference type="GO" id="GO:0000166">
    <property type="term" value="F:nucleotide binding"/>
    <property type="evidence" value="ECO:0007669"/>
    <property type="project" value="UniProtKB-KW"/>
</dbReference>
<gene>
    <name evidence="18 21" type="primary">aroB</name>
    <name evidence="21" type="ORF">HA237_05670</name>
    <name evidence="22" type="ORF">J4224_03185</name>
</gene>
<comment type="cofactor">
    <cofactor evidence="3">
        <name>Zn(2+)</name>
        <dbReference type="ChEBI" id="CHEBI:29105"/>
    </cofactor>
</comment>
<keyword evidence="15 18" id="KW-0057">Aromatic amino acid biosynthesis</keyword>
<dbReference type="Proteomes" id="UP000577419">
    <property type="component" value="Unassembled WGS sequence"/>
</dbReference>
<evidence type="ECO:0000256" key="8">
    <source>
        <dbReference type="ARBA" id="ARBA00017684"/>
    </source>
</evidence>
<keyword evidence="12 18" id="KW-0547">Nucleotide-binding</keyword>
<feature type="domain" description="3-dehydroquinate synthase C-terminal" evidence="20">
    <location>
        <begin position="185"/>
        <end position="328"/>
    </location>
</feature>
<dbReference type="InterPro" id="IPR050071">
    <property type="entry name" value="Dehydroquinate_synthase"/>
</dbReference>
<sequence>MKKVRVNLMKRVDDSYDILIGRGLLEEIPARLKKRPVGNKYAIITDSNIRSSYGKKFLALMKRSGLRCCLLSFPAGEKHKTLATVESLQNQMLENGIDRKSAVIALGGGVVGDAAGFAAGTYMRGIPFIQVPTSLLAMVDSSIGGKVGVNLAKGKNSCGLFSQPKMVFSDVSLLKSLPKRELRNGLAEAIKHAVIADKNHFYFIEQNKEKIIGADATTLTELIKRSCEIKAGIVEIDEREQNFRKIVNYGHTVGHAIEVLTKFREFSHGEAIAIGMAAEGRLAVDSRFLTERELYRQNKLLEDFGFNIGLPKIRPEVLVKEMRKDKKAVSGKIQFALPSGIGRMKSVAGNFGLKLNEKDVLKVLRAL</sequence>
<evidence type="ECO:0000256" key="3">
    <source>
        <dbReference type="ARBA" id="ARBA00001947"/>
    </source>
</evidence>
<comment type="cofactor">
    <cofactor evidence="18">
        <name>Co(2+)</name>
        <dbReference type="ChEBI" id="CHEBI:48828"/>
    </cofactor>
    <cofactor evidence="18">
        <name>Zn(2+)</name>
        <dbReference type="ChEBI" id="CHEBI:29105"/>
    </cofactor>
    <text evidence="18">Binds 1 divalent metal cation per subunit. Can use either Co(2+) or Zn(2+).</text>
</comment>
<evidence type="ECO:0000256" key="2">
    <source>
        <dbReference type="ARBA" id="ARBA00001911"/>
    </source>
</evidence>
<evidence type="ECO:0000256" key="12">
    <source>
        <dbReference type="ARBA" id="ARBA00022741"/>
    </source>
</evidence>
<dbReference type="InterPro" id="IPR056179">
    <property type="entry name" value="DHQS_C"/>
</dbReference>
<keyword evidence="13 18" id="KW-0862">Zinc</keyword>
<evidence type="ECO:0000313" key="22">
    <source>
        <dbReference type="EMBL" id="MBS3059402.1"/>
    </source>
</evidence>
<dbReference type="EC" id="4.2.3.4" evidence="7 18"/>
<dbReference type="HAMAP" id="MF_00110">
    <property type="entry name" value="DHQ_synthase"/>
    <property type="match status" value="1"/>
</dbReference>
<evidence type="ECO:0000256" key="5">
    <source>
        <dbReference type="ARBA" id="ARBA00004661"/>
    </source>
</evidence>
<feature type="binding site" evidence="18">
    <location>
        <position position="268"/>
    </location>
    <ligand>
        <name>Zn(2+)</name>
        <dbReference type="ChEBI" id="CHEBI:29105"/>
    </ligand>
</feature>
<evidence type="ECO:0000256" key="18">
    <source>
        <dbReference type="HAMAP-Rule" id="MF_00110"/>
    </source>
</evidence>
<keyword evidence="10 18" id="KW-0028">Amino-acid biosynthesis</keyword>
<organism evidence="21 23">
    <name type="scientific">Candidatus Iainarchaeum sp</name>
    <dbReference type="NCBI Taxonomy" id="3101447"/>
    <lineage>
        <taxon>Archaea</taxon>
        <taxon>Candidatus Iainarchaeota</taxon>
        <taxon>Candidatus Iainarchaeia</taxon>
        <taxon>Candidatus Iainarchaeales</taxon>
        <taxon>Candidatus Iainarchaeaceae</taxon>
        <taxon>Candidatus Iainarchaeum</taxon>
    </lineage>
</organism>
<name>A0A7J4J0S6_9ARCH</name>
<comment type="caution">
    <text evidence="21">The sequence shown here is derived from an EMBL/GenBank/DDBJ whole genome shotgun (WGS) entry which is preliminary data.</text>
</comment>
<dbReference type="Gene3D" id="3.40.50.1970">
    <property type="match status" value="1"/>
</dbReference>
<comment type="function">
    <text evidence="18">Catalyzes the conversion of 3-deoxy-D-arabino-heptulosonate 7-phosphate (DAHP) to dehydroquinate (DHQ).</text>
</comment>